<evidence type="ECO:0000256" key="2">
    <source>
        <dbReference type="SAM" id="SignalP"/>
    </source>
</evidence>
<reference evidence="3 4" key="1">
    <citation type="submission" date="2023-03" db="EMBL/GenBank/DDBJ databases">
        <title>YIM 152171 draft genome.</title>
        <authorList>
            <person name="Yang Z."/>
        </authorList>
    </citation>
    <scope>NUCLEOTIDE SEQUENCE [LARGE SCALE GENOMIC DNA]</scope>
    <source>
        <strain evidence="3 4">YIM 152171</strain>
    </source>
</reference>
<evidence type="ECO:0000313" key="4">
    <source>
        <dbReference type="Proteomes" id="UP001301140"/>
    </source>
</evidence>
<dbReference type="Gene3D" id="2.30.30.240">
    <property type="entry name" value="PRC-barrel domain"/>
    <property type="match status" value="1"/>
</dbReference>
<comment type="caution">
    <text evidence="3">The sequence shown here is derived from an EMBL/GenBank/DDBJ whole genome shotgun (WGS) entry which is preliminary data.</text>
</comment>
<feature type="compositionally biased region" description="Polar residues" evidence="1">
    <location>
        <begin position="43"/>
        <end position="63"/>
    </location>
</feature>
<keyword evidence="2" id="KW-0732">Signal</keyword>
<accession>A0AAP3UYZ8</accession>
<feature type="compositionally biased region" description="Low complexity" evidence="1">
    <location>
        <begin position="83"/>
        <end position="97"/>
    </location>
</feature>
<dbReference type="Proteomes" id="UP001301140">
    <property type="component" value="Unassembled WGS sequence"/>
</dbReference>
<evidence type="ECO:0008006" key="5">
    <source>
        <dbReference type="Google" id="ProtNLM"/>
    </source>
</evidence>
<gene>
    <name evidence="3" type="ORF">PZ740_07980</name>
</gene>
<feature type="region of interest" description="Disordered" evidence="1">
    <location>
        <begin position="21"/>
        <end position="138"/>
    </location>
</feature>
<proteinExistence type="predicted"/>
<protein>
    <recommendedName>
        <fullName evidence="5">PRC-barrel domain containing protein</fullName>
    </recommendedName>
</protein>
<dbReference type="EMBL" id="JARGEQ010000082">
    <property type="protein sequence ID" value="MDF1586323.1"/>
    <property type="molecule type" value="Genomic_DNA"/>
</dbReference>
<evidence type="ECO:0000256" key="1">
    <source>
        <dbReference type="SAM" id="MobiDB-lite"/>
    </source>
</evidence>
<dbReference type="InterPro" id="IPR011033">
    <property type="entry name" value="PRC_barrel-like_sf"/>
</dbReference>
<feature type="compositionally biased region" description="Low complexity" evidence="1">
    <location>
        <begin position="104"/>
        <end position="119"/>
    </location>
</feature>
<dbReference type="AlphaFoldDB" id="A0AAP3UYZ8"/>
<name>A0AAP3UYZ8_9PROT</name>
<feature type="signal peptide" evidence="2">
    <location>
        <begin position="1"/>
        <end position="22"/>
    </location>
</feature>
<dbReference type="SUPFAM" id="SSF50346">
    <property type="entry name" value="PRC-barrel domain"/>
    <property type="match status" value="1"/>
</dbReference>
<evidence type="ECO:0000313" key="3">
    <source>
        <dbReference type="EMBL" id="MDF1586323.1"/>
    </source>
</evidence>
<keyword evidence="4" id="KW-1185">Reference proteome</keyword>
<sequence length="236" mass="24199">MRKLLITSVSALALGLGAAAMAEDAQKPETKTQQPADKAAGTTIDTGSKTVTLPNAGASTQAEANKDVPEESAEADKSIPSHSGATSAGAAASTTPGKPLEDGSATAEATSPPATAVEPSKLEPALGTPAPAATMRSPLPPGAGLARLMNATIVNAEGEEIAEIRDYVLGADAQIEQVVIQFGDILGFGGKTTTLQLGQLHAAPDEENRFIVNMDKEELKALPDYEEKDGRWITKG</sequence>
<feature type="compositionally biased region" description="Basic and acidic residues" evidence="1">
    <location>
        <begin position="64"/>
        <end position="79"/>
    </location>
</feature>
<dbReference type="RefSeq" id="WP_327788739.1">
    <property type="nucleotide sequence ID" value="NZ_JARGEQ010000082.1"/>
</dbReference>
<feature type="chain" id="PRO_5042926292" description="PRC-barrel domain containing protein" evidence="2">
    <location>
        <begin position="23"/>
        <end position="236"/>
    </location>
</feature>
<organism evidence="3 4">
    <name type="scientific">Marinimicrococcus flavescens</name>
    <dbReference type="NCBI Taxonomy" id="3031815"/>
    <lineage>
        <taxon>Bacteria</taxon>
        <taxon>Pseudomonadati</taxon>
        <taxon>Pseudomonadota</taxon>
        <taxon>Alphaproteobacteria</taxon>
        <taxon>Geminicoccales</taxon>
        <taxon>Geminicoccaceae</taxon>
        <taxon>Marinimicrococcus</taxon>
    </lineage>
</organism>